<evidence type="ECO:0000256" key="1">
    <source>
        <dbReference type="ARBA" id="ARBA00004141"/>
    </source>
</evidence>
<evidence type="ECO:0000256" key="12">
    <source>
        <dbReference type="ARBA" id="ARBA00022989"/>
    </source>
</evidence>
<dbReference type="NCBIfam" id="TIGR00367">
    <property type="entry name" value="calcium/sodium antiporter"/>
    <property type="match status" value="1"/>
</dbReference>
<evidence type="ECO:0000256" key="4">
    <source>
        <dbReference type="ARBA" id="ARBA00022449"/>
    </source>
</evidence>
<feature type="transmembrane region" description="Helical" evidence="18">
    <location>
        <begin position="388"/>
        <end position="405"/>
    </location>
</feature>
<name>A0ABD2NWA2_9CUCU</name>
<evidence type="ECO:0000256" key="10">
    <source>
        <dbReference type="ARBA" id="ARBA00022847"/>
    </source>
</evidence>
<keyword evidence="7 18" id="KW-0812">Transmembrane</keyword>
<keyword evidence="11" id="KW-0630">Potassium</keyword>
<evidence type="ECO:0000256" key="8">
    <source>
        <dbReference type="ARBA" id="ARBA00022729"/>
    </source>
</evidence>
<sequence length="577" mass="64124">MFGPSTLDFKSEVLIEILSPTGGHNFYSDVNISSHLFPSPSQNSPQLKQIELSPKDKYSTQDETNYTRINNGSIRFPYISASSVLNSNENQSQNTNDYIVIEGTTSNTNSSNATCPNSSDDFPEIFSESELKNGAIVVVFLVGVYCFTILAIICDKYFLPCVEVLCEVFNLSHDVAAATFMSVATSTPELFVNIIGTFITKSDLGIGTIVGSSLFNALGVAAIGGLAASQPIQLDWWPLTRDIIIYISAVCLLVAITWDGLIFWYEGLILFIVYFVYFTVMFNNTRISNFIINFLPKRNKVSGSEQSHIKKERESVSNRKASVISPYGSYMEEPHHSSSVTNYQSTSDMQIKDPEKNSTKTDEKTEEKQEDDDDTFWVFPKKGGCFRIFFWIYLFPIKVVLFFLVPDPKKHRVLFPITFIMCIILIGVNSYVVSWMITLIGLTFHIPDAVLGFTFLAAGGCLPETISIVIMSRRGEGSMGVSNSLGANTMNILMSLGLPWFLKTIIMGTNANSFIKIESGSIEYTILGLIGVAIILYITLYINKFKLRKRVGVILALVYTVCISAAIAAELMVKEHC</sequence>
<comment type="similarity">
    <text evidence="2">Belongs to the Ca(2+):cation antiporter (CaCA) (TC 2.A.19) family. SLC24A subfamily.</text>
</comment>
<feature type="transmembrane region" description="Helical" evidence="18">
    <location>
        <begin position="492"/>
        <end position="512"/>
    </location>
</feature>
<feature type="domain" description="Sodium/calcium exchanger membrane region" evidence="19">
    <location>
        <begin position="141"/>
        <end position="282"/>
    </location>
</feature>
<keyword evidence="4" id="KW-0050">Antiport</keyword>
<feature type="transmembrane region" description="Helical" evidence="18">
    <location>
        <begin position="239"/>
        <end position="256"/>
    </location>
</feature>
<evidence type="ECO:0000256" key="3">
    <source>
        <dbReference type="ARBA" id="ARBA00022448"/>
    </source>
</evidence>
<dbReference type="FunFam" id="1.20.1420.30:FF:000009">
    <property type="entry name" value="sodium/potassium/calcium exchanger 5 isoform X2"/>
    <property type="match status" value="1"/>
</dbReference>
<dbReference type="GO" id="GO:0006816">
    <property type="term" value="P:calcium ion transport"/>
    <property type="evidence" value="ECO:0007669"/>
    <property type="project" value="UniProtKB-KW"/>
</dbReference>
<protein>
    <recommendedName>
        <fullName evidence="19">Sodium/calcium exchanger membrane region domain-containing protein</fullName>
    </recommendedName>
</protein>
<feature type="transmembrane region" description="Helical" evidence="18">
    <location>
        <begin position="524"/>
        <end position="542"/>
    </location>
</feature>
<evidence type="ECO:0000256" key="2">
    <source>
        <dbReference type="ARBA" id="ARBA00005364"/>
    </source>
</evidence>
<evidence type="ECO:0000256" key="18">
    <source>
        <dbReference type="SAM" id="Phobius"/>
    </source>
</evidence>
<feature type="transmembrane region" description="Helical" evidence="18">
    <location>
        <begin position="262"/>
        <end position="282"/>
    </location>
</feature>
<dbReference type="PANTHER" id="PTHR10846">
    <property type="entry name" value="SODIUM/POTASSIUM/CALCIUM EXCHANGER"/>
    <property type="match status" value="1"/>
</dbReference>
<keyword evidence="12 18" id="KW-1133">Transmembrane helix</keyword>
<evidence type="ECO:0000259" key="19">
    <source>
        <dbReference type="Pfam" id="PF01699"/>
    </source>
</evidence>
<feature type="domain" description="Sodium/calcium exchanger membrane region" evidence="19">
    <location>
        <begin position="416"/>
        <end position="566"/>
    </location>
</feature>
<dbReference type="EMBL" id="JABFTP020000144">
    <property type="protein sequence ID" value="KAL3282930.1"/>
    <property type="molecule type" value="Genomic_DNA"/>
</dbReference>
<feature type="transmembrane region" description="Helical" evidence="18">
    <location>
        <begin position="205"/>
        <end position="227"/>
    </location>
</feature>
<evidence type="ECO:0000256" key="7">
    <source>
        <dbReference type="ARBA" id="ARBA00022692"/>
    </source>
</evidence>
<feature type="compositionally biased region" description="Basic and acidic residues" evidence="17">
    <location>
        <begin position="350"/>
        <end position="367"/>
    </location>
</feature>
<accession>A0ABD2NWA2</accession>
<feature type="compositionally biased region" description="Polar residues" evidence="17">
    <location>
        <begin position="337"/>
        <end position="349"/>
    </location>
</feature>
<dbReference type="GO" id="GO:0006813">
    <property type="term" value="P:potassium ion transport"/>
    <property type="evidence" value="ECO:0007669"/>
    <property type="project" value="UniProtKB-KW"/>
</dbReference>
<keyword evidence="8" id="KW-0732">Signal</keyword>
<keyword evidence="10" id="KW-0769">Symport</keyword>
<keyword evidence="21" id="KW-1185">Reference proteome</keyword>
<keyword evidence="15 18" id="KW-0472">Membrane</keyword>
<dbReference type="GO" id="GO:0015293">
    <property type="term" value="F:symporter activity"/>
    <property type="evidence" value="ECO:0007669"/>
    <property type="project" value="UniProtKB-KW"/>
</dbReference>
<evidence type="ECO:0000256" key="5">
    <source>
        <dbReference type="ARBA" id="ARBA00022538"/>
    </source>
</evidence>
<keyword evidence="3" id="KW-0813">Transport</keyword>
<evidence type="ECO:0000256" key="15">
    <source>
        <dbReference type="ARBA" id="ARBA00023136"/>
    </source>
</evidence>
<keyword evidence="5" id="KW-0633">Potassium transport</keyword>
<evidence type="ECO:0000256" key="11">
    <source>
        <dbReference type="ARBA" id="ARBA00022958"/>
    </source>
</evidence>
<reference evidence="20 21" key="1">
    <citation type="journal article" date="2021" name="BMC Biol.">
        <title>Horizontally acquired antibacterial genes associated with adaptive radiation of ladybird beetles.</title>
        <authorList>
            <person name="Li H.S."/>
            <person name="Tang X.F."/>
            <person name="Huang Y.H."/>
            <person name="Xu Z.Y."/>
            <person name="Chen M.L."/>
            <person name="Du X.Y."/>
            <person name="Qiu B.Y."/>
            <person name="Chen P.T."/>
            <person name="Zhang W."/>
            <person name="Slipinski A."/>
            <person name="Escalona H.E."/>
            <person name="Waterhouse R.M."/>
            <person name="Zwick A."/>
            <person name="Pang H."/>
        </authorList>
    </citation>
    <scope>NUCLEOTIDE SEQUENCE [LARGE SCALE GENOMIC DNA]</scope>
    <source>
        <strain evidence="20">SYSU2018</strain>
    </source>
</reference>
<evidence type="ECO:0000256" key="6">
    <source>
        <dbReference type="ARBA" id="ARBA00022568"/>
    </source>
</evidence>
<dbReference type="AlphaFoldDB" id="A0ABD2NWA2"/>
<dbReference type="Pfam" id="PF01699">
    <property type="entry name" value="Na_Ca_ex"/>
    <property type="match status" value="2"/>
</dbReference>
<dbReference type="Proteomes" id="UP001516400">
    <property type="component" value="Unassembled WGS sequence"/>
</dbReference>
<feature type="transmembrane region" description="Helical" evidence="18">
    <location>
        <begin position="449"/>
        <end position="472"/>
    </location>
</feature>
<dbReference type="GO" id="GO:0006814">
    <property type="term" value="P:sodium ion transport"/>
    <property type="evidence" value="ECO:0007669"/>
    <property type="project" value="UniProtKB-KW"/>
</dbReference>
<feature type="transmembrane region" description="Helical" evidence="18">
    <location>
        <begin position="175"/>
        <end position="199"/>
    </location>
</feature>
<evidence type="ECO:0000256" key="17">
    <source>
        <dbReference type="SAM" id="MobiDB-lite"/>
    </source>
</evidence>
<comment type="caution">
    <text evidence="20">The sequence shown here is derived from an EMBL/GenBank/DDBJ whole genome shotgun (WGS) entry which is preliminary data.</text>
</comment>
<dbReference type="GO" id="GO:0016020">
    <property type="term" value="C:membrane"/>
    <property type="evidence" value="ECO:0007669"/>
    <property type="project" value="UniProtKB-SubCell"/>
</dbReference>
<dbReference type="InterPro" id="IPR004837">
    <property type="entry name" value="NaCa_Exmemb"/>
</dbReference>
<evidence type="ECO:0000256" key="14">
    <source>
        <dbReference type="ARBA" id="ARBA00023065"/>
    </source>
</evidence>
<dbReference type="GO" id="GO:0015297">
    <property type="term" value="F:antiporter activity"/>
    <property type="evidence" value="ECO:0007669"/>
    <property type="project" value="UniProtKB-KW"/>
</dbReference>
<evidence type="ECO:0000313" key="21">
    <source>
        <dbReference type="Proteomes" id="UP001516400"/>
    </source>
</evidence>
<feature type="region of interest" description="Disordered" evidence="17">
    <location>
        <begin position="329"/>
        <end position="368"/>
    </location>
</feature>
<dbReference type="InterPro" id="IPR044880">
    <property type="entry name" value="NCX_ion-bd_dom_sf"/>
</dbReference>
<organism evidence="20 21">
    <name type="scientific">Cryptolaemus montrouzieri</name>
    <dbReference type="NCBI Taxonomy" id="559131"/>
    <lineage>
        <taxon>Eukaryota</taxon>
        <taxon>Metazoa</taxon>
        <taxon>Ecdysozoa</taxon>
        <taxon>Arthropoda</taxon>
        <taxon>Hexapoda</taxon>
        <taxon>Insecta</taxon>
        <taxon>Pterygota</taxon>
        <taxon>Neoptera</taxon>
        <taxon>Endopterygota</taxon>
        <taxon>Coleoptera</taxon>
        <taxon>Polyphaga</taxon>
        <taxon>Cucujiformia</taxon>
        <taxon>Coccinelloidea</taxon>
        <taxon>Coccinellidae</taxon>
        <taxon>Scymninae</taxon>
        <taxon>Scymnini</taxon>
        <taxon>Cryptolaemus</taxon>
    </lineage>
</organism>
<evidence type="ECO:0000256" key="13">
    <source>
        <dbReference type="ARBA" id="ARBA00023053"/>
    </source>
</evidence>
<keyword evidence="6" id="KW-0109">Calcium transport</keyword>
<keyword evidence="9" id="KW-0106">Calcium</keyword>
<keyword evidence="14" id="KW-0406">Ion transport</keyword>
<feature type="transmembrane region" description="Helical" evidence="18">
    <location>
        <begin position="417"/>
        <end position="442"/>
    </location>
</feature>
<evidence type="ECO:0000256" key="16">
    <source>
        <dbReference type="ARBA" id="ARBA00023201"/>
    </source>
</evidence>
<evidence type="ECO:0000256" key="9">
    <source>
        <dbReference type="ARBA" id="ARBA00022837"/>
    </source>
</evidence>
<feature type="transmembrane region" description="Helical" evidence="18">
    <location>
        <begin position="134"/>
        <end position="154"/>
    </location>
</feature>
<keyword evidence="13" id="KW-0915">Sodium</keyword>
<proteinExistence type="inferred from homology"/>
<dbReference type="Gene3D" id="1.20.1420.30">
    <property type="entry name" value="NCX, central ion-binding region"/>
    <property type="match status" value="2"/>
</dbReference>
<keyword evidence="16" id="KW-0739">Sodium transport</keyword>
<evidence type="ECO:0000313" key="20">
    <source>
        <dbReference type="EMBL" id="KAL3282930.1"/>
    </source>
</evidence>
<dbReference type="PANTHER" id="PTHR10846:SF2">
    <property type="entry name" value="RE48874P"/>
    <property type="match status" value="1"/>
</dbReference>
<gene>
    <name evidence="20" type="ORF">HHI36_006088</name>
</gene>
<feature type="transmembrane region" description="Helical" evidence="18">
    <location>
        <begin position="554"/>
        <end position="573"/>
    </location>
</feature>
<comment type="subcellular location">
    <subcellularLocation>
        <location evidence="1">Membrane</location>
        <topology evidence="1">Multi-pass membrane protein</topology>
    </subcellularLocation>
</comment>
<dbReference type="InterPro" id="IPR004481">
    <property type="entry name" value="K/Na/Ca-exchanger"/>
</dbReference>